<reference evidence="1 2" key="1">
    <citation type="submission" date="2024-04" db="EMBL/GenBank/DDBJ databases">
        <title>Draft genome sequence of Sessilibacter corallicola NBRC 116591.</title>
        <authorList>
            <person name="Miyakawa T."/>
            <person name="Kusuya Y."/>
            <person name="Miura T."/>
        </authorList>
    </citation>
    <scope>NUCLEOTIDE SEQUENCE [LARGE SCALE GENOMIC DNA]</scope>
    <source>
        <strain evidence="1 2">KU-00831-HH</strain>
    </source>
</reference>
<organism evidence="1 2">
    <name type="scientific">Sessilibacter corallicola</name>
    <dbReference type="NCBI Taxonomy" id="2904075"/>
    <lineage>
        <taxon>Bacteria</taxon>
        <taxon>Pseudomonadati</taxon>
        <taxon>Pseudomonadota</taxon>
        <taxon>Gammaproteobacteria</taxon>
        <taxon>Cellvibrionales</taxon>
        <taxon>Cellvibrionaceae</taxon>
        <taxon>Sessilibacter</taxon>
    </lineage>
</organism>
<keyword evidence="2" id="KW-1185">Reference proteome</keyword>
<protein>
    <submittedName>
        <fullName evidence="1">Uncharacterized protein</fullName>
    </submittedName>
</protein>
<sequence>MEDVMSLDVAELAENMLTAFKGSLADKWPEIKTYAEAESKKLAENFLMIETLKRSGEINEAQAKLHHEIQRNATRSVLLAIEGLGLIAVEEAINAAMDVLRDTVNTALGFSLL</sequence>
<name>A0ABQ0AF44_9GAMM</name>
<evidence type="ECO:0000313" key="1">
    <source>
        <dbReference type="EMBL" id="GAA6170280.1"/>
    </source>
</evidence>
<proteinExistence type="predicted"/>
<gene>
    <name evidence="1" type="ORF">NBRC116591_40940</name>
</gene>
<dbReference type="EMBL" id="BAABWN010000022">
    <property type="protein sequence ID" value="GAA6170280.1"/>
    <property type="molecule type" value="Genomic_DNA"/>
</dbReference>
<comment type="caution">
    <text evidence="1">The sequence shown here is derived from an EMBL/GenBank/DDBJ whole genome shotgun (WGS) entry which is preliminary data.</text>
</comment>
<accession>A0ABQ0AF44</accession>
<dbReference type="Proteomes" id="UP001465153">
    <property type="component" value="Unassembled WGS sequence"/>
</dbReference>
<evidence type="ECO:0000313" key="2">
    <source>
        <dbReference type="Proteomes" id="UP001465153"/>
    </source>
</evidence>